<dbReference type="Pfam" id="PF12838">
    <property type="entry name" value="Fer4_7"/>
    <property type="match status" value="1"/>
</dbReference>
<evidence type="ECO:0000256" key="6">
    <source>
        <dbReference type="ARBA" id="ARBA00023004"/>
    </source>
</evidence>
<dbReference type="InterPro" id="IPR009010">
    <property type="entry name" value="Asp_de-COase-like_dom_sf"/>
</dbReference>
<name>A0A7X3LVG1_9HYPH</name>
<dbReference type="Pfam" id="PF00384">
    <property type="entry name" value="Molybdopterin"/>
    <property type="match status" value="1"/>
</dbReference>
<dbReference type="Proteomes" id="UP000433101">
    <property type="component" value="Unassembled WGS sequence"/>
</dbReference>
<dbReference type="Pfam" id="PF04879">
    <property type="entry name" value="Molybdop_Fe4S4"/>
    <property type="match status" value="1"/>
</dbReference>
<dbReference type="PROSITE" id="PS51669">
    <property type="entry name" value="4FE4S_MOW_BIS_MGD"/>
    <property type="match status" value="1"/>
</dbReference>
<dbReference type="InterPro" id="IPR041925">
    <property type="entry name" value="CT_Formate-Dh_H"/>
</dbReference>
<keyword evidence="6" id="KW-0408">Iron</keyword>
<dbReference type="Gene3D" id="2.20.25.90">
    <property type="entry name" value="ADC-like domains"/>
    <property type="match status" value="1"/>
</dbReference>
<dbReference type="PROSITE" id="PS00198">
    <property type="entry name" value="4FE4S_FER_1"/>
    <property type="match status" value="1"/>
</dbReference>
<evidence type="ECO:0000256" key="3">
    <source>
        <dbReference type="ARBA" id="ARBA00022723"/>
    </source>
</evidence>
<dbReference type="GO" id="GO:0008863">
    <property type="term" value="F:formate dehydrogenase (NAD+) activity"/>
    <property type="evidence" value="ECO:0007669"/>
    <property type="project" value="InterPro"/>
</dbReference>
<dbReference type="InterPro" id="IPR006963">
    <property type="entry name" value="Mopterin_OxRdtase_4Fe-4S_dom"/>
</dbReference>
<comment type="similarity">
    <text evidence="1">In the C-terminal section; belongs to the prokaryotic molybdopterin-containing oxidoreductase family.</text>
</comment>
<dbReference type="GO" id="GO:0016020">
    <property type="term" value="C:membrane"/>
    <property type="evidence" value="ECO:0007669"/>
    <property type="project" value="TreeGrafter"/>
</dbReference>
<comment type="caution">
    <text evidence="11">The sequence shown here is derived from an EMBL/GenBank/DDBJ whole genome shotgun (WGS) entry which is preliminary data.</text>
</comment>
<feature type="domain" description="4Fe-4S ferredoxin-type" evidence="9">
    <location>
        <begin position="156"/>
        <end position="186"/>
    </location>
</feature>
<keyword evidence="5" id="KW-0560">Oxidoreductase</keyword>
<dbReference type="NCBIfam" id="TIGR01591">
    <property type="entry name" value="Fdh-alpha"/>
    <property type="match status" value="1"/>
</dbReference>
<evidence type="ECO:0000256" key="7">
    <source>
        <dbReference type="ARBA" id="ARBA00023014"/>
    </source>
</evidence>
<evidence type="ECO:0000256" key="2">
    <source>
        <dbReference type="ARBA" id="ARBA00022485"/>
    </source>
</evidence>
<dbReference type="SUPFAM" id="SSF53706">
    <property type="entry name" value="Formate dehydrogenase/DMSO reductase, domains 1-3"/>
    <property type="match status" value="1"/>
</dbReference>
<dbReference type="Gene3D" id="2.40.40.20">
    <property type="match status" value="1"/>
</dbReference>
<dbReference type="GO" id="GO:0015942">
    <property type="term" value="P:formate metabolic process"/>
    <property type="evidence" value="ECO:0007669"/>
    <property type="project" value="InterPro"/>
</dbReference>
<dbReference type="GO" id="GO:0051539">
    <property type="term" value="F:4 iron, 4 sulfur cluster binding"/>
    <property type="evidence" value="ECO:0007669"/>
    <property type="project" value="UniProtKB-KW"/>
</dbReference>
<evidence type="ECO:0000259" key="10">
    <source>
        <dbReference type="PROSITE" id="PS51669"/>
    </source>
</evidence>
<dbReference type="GO" id="GO:0046872">
    <property type="term" value="F:metal ion binding"/>
    <property type="evidence" value="ECO:0007669"/>
    <property type="project" value="UniProtKB-KW"/>
</dbReference>
<dbReference type="GO" id="GO:0003954">
    <property type="term" value="F:NADH dehydrogenase activity"/>
    <property type="evidence" value="ECO:0007669"/>
    <property type="project" value="TreeGrafter"/>
</dbReference>
<keyword evidence="4" id="KW-0677">Repeat</keyword>
<dbReference type="SUPFAM" id="SSF50692">
    <property type="entry name" value="ADC-like"/>
    <property type="match status" value="1"/>
</dbReference>
<dbReference type="SUPFAM" id="SSF54862">
    <property type="entry name" value="4Fe-4S ferredoxins"/>
    <property type="match status" value="1"/>
</dbReference>
<dbReference type="AlphaFoldDB" id="A0A7X3LVG1"/>
<evidence type="ECO:0000259" key="8">
    <source>
        <dbReference type="PROSITE" id="PS51085"/>
    </source>
</evidence>
<keyword evidence="3" id="KW-0479">Metal-binding</keyword>
<dbReference type="PIRSF" id="PIRSF036643">
    <property type="entry name" value="FDH_alpha"/>
    <property type="match status" value="1"/>
</dbReference>
<feature type="domain" description="4Fe-4S ferredoxin-type" evidence="9">
    <location>
        <begin position="195"/>
        <end position="228"/>
    </location>
</feature>
<dbReference type="EMBL" id="WUMV01000006">
    <property type="protein sequence ID" value="MXN65793.1"/>
    <property type="molecule type" value="Genomic_DNA"/>
</dbReference>
<dbReference type="CDD" id="cd00207">
    <property type="entry name" value="fer2"/>
    <property type="match status" value="1"/>
</dbReference>
<keyword evidence="2" id="KW-0004">4Fe-4S</keyword>
<evidence type="ECO:0000313" key="11">
    <source>
        <dbReference type="EMBL" id="MXN65793.1"/>
    </source>
</evidence>
<organism evidence="11 12">
    <name type="scientific">Stappia sediminis</name>
    <dbReference type="NCBI Taxonomy" id="2692190"/>
    <lineage>
        <taxon>Bacteria</taxon>
        <taxon>Pseudomonadati</taxon>
        <taxon>Pseudomonadota</taxon>
        <taxon>Alphaproteobacteria</taxon>
        <taxon>Hyphomicrobiales</taxon>
        <taxon>Stappiaceae</taxon>
        <taxon>Stappia</taxon>
    </lineage>
</organism>
<dbReference type="Gene3D" id="3.40.228.10">
    <property type="entry name" value="Dimethylsulfoxide Reductase, domain 2"/>
    <property type="match status" value="1"/>
</dbReference>
<keyword evidence="7" id="KW-0411">Iron-sulfur</keyword>
<keyword evidence="12" id="KW-1185">Reference proteome</keyword>
<dbReference type="InterPro" id="IPR017896">
    <property type="entry name" value="4Fe4S_Fe-S-bd"/>
</dbReference>
<evidence type="ECO:0000256" key="5">
    <source>
        <dbReference type="ARBA" id="ARBA00023002"/>
    </source>
</evidence>
<sequence length="939" mass="102637">MSDKIRFTLDGREVEANPGESIWEVAKREGIAIPHLCHKDAPGYRSDGNCRACMVEIAGERVLAASCQRKAAEGLNVTTASERASKAREMVFELLIADMPQKDTAPDPEADFWKWSDRVGVAGSRYSSRFGEADTAGSDREHGLILRETRIDASHPAIAVNLDACIACGLCERACREVQVNDVIGMGFRGGETRPIFDLSDPMGASTCVACGECVQACPTGALFEKSLMDNDARKRAIYPDKVVDTLCPFCGVGCQTRVYVKDDEIVQVDGRNGPANENRLCVKGRFGFDYVRHPQRLTKPLIRRDDAPKDGAMMLNPANPWEVFREASWEEALDHAALGLSKTINSRGGSALAGFGSAKGSNEEAYLFQKLVRQGFGTNNVDHCTRLCHASSVAALMEGVGSGAVSAPFNAADEADCMIVIGARPAQNHPVAATYFKQAAKRGATLIVMDPRGQNLMRHAKYGLQFKPGTDVAMLNAMIHTIIEENLYDEQYIQANVEGFEALKEKVKDFSPEAMAAVCGIEADTLRSVAREYATSPRSIIFWGMGVSQHVHGTDNARCLIALALITGQVGRPGTGLHPLRGQNNVQGASDAGLIPMVFPDYKSVEDADIRAKYEDAWGRTLDPARGLTVVEIMDAIHEGKISAMYIMGENPAMSDPDQIHAREALAKLDHLVVQDIFLTETAWHADVVLPASAHAEKTGTFTNTNRQVQLGRPALDLPGEARQDWELIVEIARRIGLDWNYADVGEVYTEMASMMPSLDHISWERLLREECVTYPATSDDGPGTEILFARGFPTKSGKGKIVPADLLPPDEVPDDTYPLVLTTGRLLEHWHTGAMTRRSAMLSAIEPEAIAVMNPHEIRKQDLRAGEPVTVTTRRGSITALLREDREVADGMVFVPFCFVEAPANRLTNPQLDPFGKIPEFKFCAVRVDQLKAEAAE</sequence>
<dbReference type="InterPro" id="IPR041924">
    <property type="entry name" value="Formate_Dh-H_N"/>
</dbReference>
<dbReference type="InterPro" id="IPR006478">
    <property type="entry name" value="Formate_DH_asu"/>
</dbReference>
<dbReference type="CDD" id="cd02753">
    <property type="entry name" value="MopB_Formate-Dh-H"/>
    <property type="match status" value="1"/>
</dbReference>
<dbReference type="InterPro" id="IPR006655">
    <property type="entry name" value="Mopterin_OxRdtase_prok_CS"/>
</dbReference>
<dbReference type="PROSITE" id="PS51085">
    <property type="entry name" value="2FE2S_FER_2"/>
    <property type="match status" value="1"/>
</dbReference>
<evidence type="ECO:0000256" key="4">
    <source>
        <dbReference type="ARBA" id="ARBA00022737"/>
    </source>
</evidence>
<proteinExistence type="inferred from homology"/>
<dbReference type="Gene3D" id="3.30.70.20">
    <property type="match status" value="1"/>
</dbReference>
<dbReference type="PROSITE" id="PS00490">
    <property type="entry name" value="MOLYBDOPTERIN_PROK_2"/>
    <property type="match status" value="1"/>
</dbReference>
<dbReference type="InterPro" id="IPR036010">
    <property type="entry name" value="2Fe-2S_ferredoxin-like_sf"/>
</dbReference>
<dbReference type="Gene3D" id="3.40.50.740">
    <property type="match status" value="1"/>
</dbReference>
<dbReference type="Pfam" id="PF13510">
    <property type="entry name" value="Fer2_4"/>
    <property type="match status" value="1"/>
</dbReference>
<dbReference type="PROSITE" id="PS51379">
    <property type="entry name" value="4FE4S_FER_2"/>
    <property type="match status" value="2"/>
</dbReference>
<accession>A0A7X3LVG1</accession>
<dbReference type="GO" id="GO:0043546">
    <property type="term" value="F:molybdopterin cofactor binding"/>
    <property type="evidence" value="ECO:0007669"/>
    <property type="project" value="InterPro"/>
</dbReference>
<dbReference type="FunFam" id="3.30.70.20:FF:000035">
    <property type="entry name" value="Iron hydrogenase 1"/>
    <property type="match status" value="1"/>
</dbReference>
<reference evidence="11 12" key="1">
    <citation type="submission" date="2019-12" db="EMBL/GenBank/DDBJ databases">
        <authorList>
            <person name="Li M."/>
        </authorList>
    </citation>
    <scope>NUCLEOTIDE SEQUENCE [LARGE SCALE GENOMIC DNA]</scope>
    <source>
        <strain evidence="11 12">GBMRC 2046</strain>
    </source>
</reference>
<evidence type="ECO:0000256" key="1">
    <source>
        <dbReference type="ARBA" id="ARBA00007023"/>
    </source>
</evidence>
<dbReference type="InterPro" id="IPR001041">
    <property type="entry name" value="2Fe-2S_ferredoxin-type"/>
</dbReference>
<dbReference type="SMART" id="SM00926">
    <property type="entry name" value="Molybdop_Fe4S4"/>
    <property type="match status" value="1"/>
</dbReference>
<dbReference type="PANTHER" id="PTHR43105:SF14">
    <property type="entry name" value="FORMATE DEHYDROGENASE H"/>
    <property type="match status" value="1"/>
</dbReference>
<dbReference type="PANTHER" id="PTHR43105">
    <property type="entry name" value="RESPIRATORY NITRATE REDUCTASE"/>
    <property type="match status" value="1"/>
</dbReference>
<dbReference type="InterPro" id="IPR006657">
    <property type="entry name" value="MoPterin_dinucl-bd_dom"/>
</dbReference>
<dbReference type="Pfam" id="PF01568">
    <property type="entry name" value="Molydop_binding"/>
    <property type="match status" value="1"/>
</dbReference>
<dbReference type="SUPFAM" id="SSF54292">
    <property type="entry name" value="2Fe-2S ferredoxin-like"/>
    <property type="match status" value="1"/>
</dbReference>
<dbReference type="GO" id="GO:0022904">
    <property type="term" value="P:respiratory electron transport chain"/>
    <property type="evidence" value="ECO:0007669"/>
    <property type="project" value="TreeGrafter"/>
</dbReference>
<dbReference type="InterPro" id="IPR006656">
    <property type="entry name" value="Mopterin_OxRdtase"/>
</dbReference>
<dbReference type="GO" id="GO:1990204">
    <property type="term" value="C:oxidoreductase complex"/>
    <property type="evidence" value="ECO:0007669"/>
    <property type="project" value="UniProtKB-ARBA"/>
</dbReference>
<dbReference type="CDD" id="cd02790">
    <property type="entry name" value="MopB_CT_Formate-Dh_H"/>
    <property type="match status" value="1"/>
</dbReference>
<gene>
    <name evidence="11" type="ORF">GR183_12830</name>
</gene>
<protein>
    <submittedName>
        <fullName evidence="11">Formate dehydrogenase subunit alpha</fullName>
    </submittedName>
</protein>
<evidence type="ECO:0000313" key="12">
    <source>
        <dbReference type="Proteomes" id="UP000433101"/>
    </source>
</evidence>
<dbReference type="InterPro" id="IPR050123">
    <property type="entry name" value="Prok_molybdopt-oxidoreductase"/>
</dbReference>
<evidence type="ECO:0000259" key="9">
    <source>
        <dbReference type="PROSITE" id="PS51379"/>
    </source>
</evidence>
<dbReference type="RefSeq" id="WP_160776045.1">
    <property type="nucleotide sequence ID" value="NZ_WUMV01000006.1"/>
</dbReference>
<feature type="domain" description="2Fe-2S ferredoxin-type" evidence="8">
    <location>
        <begin position="3"/>
        <end position="83"/>
    </location>
</feature>
<dbReference type="InterPro" id="IPR017900">
    <property type="entry name" value="4Fe4S_Fe_S_CS"/>
</dbReference>
<feature type="domain" description="4Fe-4S Mo/W bis-MGD-type" evidence="10">
    <location>
        <begin position="241"/>
        <end position="296"/>
    </location>
</feature>
<dbReference type="Gene3D" id="3.10.20.740">
    <property type="match status" value="1"/>
</dbReference>